<reference evidence="3 4" key="1">
    <citation type="submission" date="2018-08" db="EMBL/GenBank/DDBJ databases">
        <title>A genome reference for cultivated species of the human gut microbiota.</title>
        <authorList>
            <person name="Zou Y."/>
            <person name="Xue W."/>
            <person name="Luo G."/>
        </authorList>
    </citation>
    <scope>NUCLEOTIDE SEQUENCE [LARGE SCALE GENOMIC DNA]</scope>
    <source>
        <strain evidence="2 4">AM13-21</strain>
        <strain evidence="1 3">AM16-6</strain>
    </source>
</reference>
<dbReference type="AlphaFoldDB" id="A0A3E5FK64"/>
<name>A0A3E5FK64_PHOVU</name>
<evidence type="ECO:0000313" key="1">
    <source>
        <dbReference type="EMBL" id="RHH82040.1"/>
    </source>
</evidence>
<dbReference type="EMBL" id="QRKA01000004">
    <property type="protein sequence ID" value="RHH82040.1"/>
    <property type="molecule type" value="Genomic_DNA"/>
</dbReference>
<dbReference type="EMBL" id="QRLF01000003">
    <property type="protein sequence ID" value="RHI96152.1"/>
    <property type="molecule type" value="Genomic_DNA"/>
</dbReference>
<proteinExistence type="predicted"/>
<comment type="caution">
    <text evidence="2">The sequence shown here is derived from an EMBL/GenBank/DDBJ whole genome shotgun (WGS) entry which is preliminary data.</text>
</comment>
<gene>
    <name evidence="2" type="ORF">DW150_02205</name>
    <name evidence="1" type="ORF">DW193_03340</name>
</gene>
<sequence length="404" mass="46012">MKNHVVLIIVLFLLVLVTANCTSSNNSELLYIDEKGIIHIEIEKILDNNELKRKQFNLSEIADSITYIKLGSMNASGEEKFLRDIRNVVFTDDNIVVNDFNTVLLFDKKGNFIRQIGRRGQGPGEYLWVHGTAVDGNNRKIYIGNETKAVVYDFDNNFINSFPVKEEFNRMQFIENGKLLINRTNMYGALENKLSLIDSMGNILKSYPNYYNFTPQANMVIMVGESNVNKNFYTTTEGILYKGEYSDSIYSFDEDYNLKPAILLHLGKYTVPLHLRPEYLADPDKIQTECNDCYNTFTTKTDKYFIVECRPPNSSNSQLKLVICNRVDQKCVYTDQAIVNDIDNGPDIIPSGITSDGNYLYTWMSCSGFIKLANKKKSSSPSLNAFIKGVGEDDNLVMIMIKLK</sequence>
<dbReference type="SUPFAM" id="SSF75011">
    <property type="entry name" value="3-carboxy-cis,cis-mucoante lactonizing enzyme"/>
    <property type="match status" value="1"/>
</dbReference>
<evidence type="ECO:0000313" key="4">
    <source>
        <dbReference type="Proteomes" id="UP000285777"/>
    </source>
</evidence>
<protein>
    <submittedName>
        <fullName evidence="2">6-bladed beta-propeller</fullName>
    </submittedName>
</protein>
<dbReference type="Proteomes" id="UP000285777">
    <property type="component" value="Unassembled WGS sequence"/>
</dbReference>
<organism evidence="2 4">
    <name type="scientific">Phocaeicola vulgatus</name>
    <name type="common">Bacteroides vulgatus</name>
    <dbReference type="NCBI Taxonomy" id="821"/>
    <lineage>
        <taxon>Bacteria</taxon>
        <taxon>Pseudomonadati</taxon>
        <taxon>Bacteroidota</taxon>
        <taxon>Bacteroidia</taxon>
        <taxon>Bacteroidales</taxon>
        <taxon>Bacteroidaceae</taxon>
        <taxon>Phocaeicola</taxon>
    </lineage>
</organism>
<dbReference type="RefSeq" id="WP_032952193.1">
    <property type="nucleotide sequence ID" value="NZ_CP181423.1"/>
</dbReference>
<dbReference type="Gene3D" id="2.120.10.30">
    <property type="entry name" value="TolB, C-terminal domain"/>
    <property type="match status" value="1"/>
</dbReference>
<dbReference type="InterPro" id="IPR011042">
    <property type="entry name" value="6-blade_b-propeller_TolB-like"/>
</dbReference>
<accession>A0A3E5FK64</accession>
<dbReference type="Proteomes" id="UP000283713">
    <property type="component" value="Unassembled WGS sequence"/>
</dbReference>
<dbReference type="Pfam" id="PF17170">
    <property type="entry name" value="DUF5128"/>
    <property type="match status" value="1"/>
</dbReference>
<evidence type="ECO:0000313" key="3">
    <source>
        <dbReference type="Proteomes" id="UP000283713"/>
    </source>
</evidence>
<evidence type="ECO:0000313" key="2">
    <source>
        <dbReference type="EMBL" id="RHI96152.1"/>
    </source>
</evidence>